<proteinExistence type="inferred from homology"/>
<dbReference type="AlphaFoldDB" id="A0A1L3MRD6"/>
<accession>A0A1L3MRD6</accession>
<dbReference type="GO" id="GO:0006596">
    <property type="term" value="P:polyamine biosynthetic process"/>
    <property type="evidence" value="ECO:0007669"/>
    <property type="project" value="InterPro"/>
</dbReference>
<dbReference type="Pfam" id="PF02784">
    <property type="entry name" value="Orn_Arg_deC_N"/>
    <property type="match status" value="1"/>
</dbReference>
<sequence length="391" mass="44143">MEEIVSKLVEKSEDGVCAYVYDLKKLQHHAQKIKKSLPPFCQFFYAMKANPDQEIVKTVASIVDGIEVASIGEVKKAKNLTDLPLIFGAPAKKYNELVEIVNGAVTLVNIESALDVDRIQTLAKEAKKKVSAVIRVNLRENVSESRLKMSGVPTQFGVDEYEVSKIIEKVLSCENIDLKGFHFHAMSNNLDAKAHIAFVSLCMKKALHWQKEYSFSLKVVNVGGGIGVNYANPTQPFAWEQFIEGLYELYYQYGHLGFKLILELGRYVVADCGYYVAEVIDLKKNHDHYFALIRGGSHHFRLPAAWKMSHPFIIIPTENWEFPFPRPQMEADSVTIAGELCTPNDVLAFDAFVEKLQVGDLILFQLAGAYGWTISHHEFLSHPMPEIVYIR</sequence>
<evidence type="ECO:0000256" key="4">
    <source>
        <dbReference type="RuleBase" id="RU003737"/>
    </source>
</evidence>
<evidence type="ECO:0000259" key="5">
    <source>
        <dbReference type="Pfam" id="PF00278"/>
    </source>
</evidence>
<feature type="active site" description="Proton donor" evidence="3">
    <location>
        <position position="341"/>
    </location>
</feature>
<dbReference type="SUPFAM" id="SSF50621">
    <property type="entry name" value="Alanine racemase C-terminal domain-like"/>
    <property type="match status" value="1"/>
</dbReference>
<dbReference type="SUPFAM" id="SSF51419">
    <property type="entry name" value="PLP-binding barrel"/>
    <property type="match status" value="1"/>
</dbReference>
<comment type="similarity">
    <text evidence="4">Belongs to the Orn/Lys/Arg decarboxylase class-II family.</text>
</comment>
<dbReference type="InterPro" id="IPR000183">
    <property type="entry name" value="Orn/DAP/Arg_de-COase"/>
</dbReference>
<reference evidence="7 8" key="1">
    <citation type="journal article" date="2016" name="Sci. Rep.">
        <title>Complete genome sequence and transcriptomic analysis of a novel marine strain Bacillus weihaiensis reveals the mechanism of brown algae degradation.</title>
        <authorList>
            <person name="Zhu Y."/>
            <person name="Chen P."/>
            <person name="Bao Y."/>
            <person name="Men Y."/>
            <person name="Zeng Y."/>
            <person name="Yang J."/>
            <person name="Sun J."/>
            <person name="Sun Y."/>
        </authorList>
    </citation>
    <scope>NUCLEOTIDE SEQUENCE [LARGE SCALE GENOMIC DNA]</scope>
    <source>
        <strain evidence="7 8">Alg07</strain>
    </source>
</reference>
<evidence type="ECO:0000256" key="2">
    <source>
        <dbReference type="ARBA" id="ARBA00022898"/>
    </source>
</evidence>
<dbReference type="OrthoDB" id="9802241at2"/>
<evidence type="ECO:0000259" key="6">
    <source>
        <dbReference type="Pfam" id="PF02784"/>
    </source>
</evidence>
<dbReference type="InterPro" id="IPR022643">
    <property type="entry name" value="De-COase2_C"/>
</dbReference>
<dbReference type="Gene3D" id="2.40.37.10">
    <property type="entry name" value="Lyase, Ornithine Decarboxylase, Chain A, domain 1"/>
    <property type="match status" value="1"/>
</dbReference>
<evidence type="ECO:0000313" key="7">
    <source>
        <dbReference type="EMBL" id="APH04896.1"/>
    </source>
</evidence>
<dbReference type="GO" id="GO:0008836">
    <property type="term" value="F:diaminopimelate decarboxylase activity"/>
    <property type="evidence" value="ECO:0007669"/>
    <property type="project" value="TreeGrafter"/>
</dbReference>
<feature type="domain" description="Orn/DAP/Arg decarboxylase 2 N-terminal" evidence="6">
    <location>
        <begin position="24"/>
        <end position="270"/>
    </location>
</feature>
<dbReference type="InterPro" id="IPR029066">
    <property type="entry name" value="PLP-binding_barrel"/>
</dbReference>
<dbReference type="KEGG" id="bwh:A9C19_09115"/>
<dbReference type="RefSeq" id="WP_072579691.1">
    <property type="nucleotide sequence ID" value="NZ_CP016020.1"/>
</dbReference>
<dbReference type="EMBL" id="CP016020">
    <property type="protein sequence ID" value="APH04896.1"/>
    <property type="molecule type" value="Genomic_DNA"/>
</dbReference>
<comment type="cofactor">
    <cofactor evidence="1 3">
        <name>pyridoxal 5'-phosphate</name>
        <dbReference type="ChEBI" id="CHEBI:597326"/>
    </cofactor>
</comment>
<evidence type="ECO:0000256" key="1">
    <source>
        <dbReference type="ARBA" id="ARBA00001933"/>
    </source>
</evidence>
<dbReference type="GO" id="GO:0009089">
    <property type="term" value="P:lysine biosynthetic process via diaminopimelate"/>
    <property type="evidence" value="ECO:0007669"/>
    <property type="project" value="TreeGrafter"/>
</dbReference>
<organism evidence="7 8">
    <name type="scientific">Bacillus weihaiensis</name>
    <dbReference type="NCBI Taxonomy" id="1547283"/>
    <lineage>
        <taxon>Bacteria</taxon>
        <taxon>Bacillati</taxon>
        <taxon>Bacillota</taxon>
        <taxon>Bacilli</taxon>
        <taxon>Bacillales</taxon>
        <taxon>Bacillaceae</taxon>
        <taxon>Bacillus</taxon>
    </lineage>
</organism>
<evidence type="ECO:0000256" key="3">
    <source>
        <dbReference type="PIRSR" id="PIRSR600183-50"/>
    </source>
</evidence>
<dbReference type="InterPro" id="IPR022644">
    <property type="entry name" value="De-COase2_N"/>
</dbReference>
<feature type="modified residue" description="N6-(pyridoxal phosphate)lysine" evidence="3">
    <location>
        <position position="48"/>
    </location>
</feature>
<dbReference type="PANTHER" id="PTHR43727">
    <property type="entry name" value="DIAMINOPIMELATE DECARBOXYLASE"/>
    <property type="match status" value="1"/>
</dbReference>
<dbReference type="PRINTS" id="PR01179">
    <property type="entry name" value="ODADCRBXLASE"/>
</dbReference>
<dbReference type="Gene3D" id="3.20.20.10">
    <property type="entry name" value="Alanine racemase"/>
    <property type="match status" value="1"/>
</dbReference>
<dbReference type="Proteomes" id="UP000181936">
    <property type="component" value="Chromosome"/>
</dbReference>
<evidence type="ECO:0000313" key="8">
    <source>
        <dbReference type="Proteomes" id="UP000181936"/>
    </source>
</evidence>
<dbReference type="Pfam" id="PF00278">
    <property type="entry name" value="Orn_DAP_Arg_deC"/>
    <property type="match status" value="1"/>
</dbReference>
<keyword evidence="2 3" id="KW-0663">Pyridoxal phosphate</keyword>
<dbReference type="InterPro" id="IPR009006">
    <property type="entry name" value="Ala_racemase/Decarboxylase_C"/>
</dbReference>
<dbReference type="InterPro" id="IPR002433">
    <property type="entry name" value="Orn_de-COase"/>
</dbReference>
<dbReference type="InterPro" id="IPR022657">
    <property type="entry name" value="De-COase2_CS"/>
</dbReference>
<dbReference type="PROSITE" id="PS00879">
    <property type="entry name" value="ODR_DC_2_2"/>
    <property type="match status" value="1"/>
</dbReference>
<feature type="domain" description="Orn/DAP/Arg decarboxylase 2 C-terminal" evidence="5">
    <location>
        <begin position="19"/>
        <end position="368"/>
    </location>
</feature>
<name>A0A1L3MRD6_9BACI</name>
<protein>
    <submittedName>
        <fullName evidence="7">Diaminopimelate decarboxylase</fullName>
    </submittedName>
</protein>
<dbReference type="CDD" id="cd06843">
    <property type="entry name" value="PLPDE_III_PvsE_like"/>
    <property type="match status" value="1"/>
</dbReference>
<dbReference type="PANTHER" id="PTHR43727:SF2">
    <property type="entry name" value="GROUP IV DECARBOXYLASE"/>
    <property type="match status" value="1"/>
</dbReference>
<dbReference type="PRINTS" id="PR01182">
    <property type="entry name" value="ORNDCRBXLASE"/>
</dbReference>
<gene>
    <name evidence="7" type="ORF">A9C19_09115</name>
</gene>
<dbReference type="STRING" id="1547283.A9C19_09115"/>
<keyword evidence="8" id="KW-1185">Reference proteome</keyword>